<feature type="compositionally biased region" description="Pro residues" evidence="3">
    <location>
        <begin position="225"/>
        <end position="234"/>
    </location>
</feature>
<comment type="subcellular location">
    <subcellularLocation>
        <location evidence="1">Membrane</location>
    </subcellularLocation>
</comment>
<reference evidence="6" key="1">
    <citation type="journal article" date="2019" name="Int. J. Syst. Evol. Microbiol.">
        <title>The Global Catalogue of Microorganisms (GCM) 10K type strain sequencing project: providing services to taxonomists for standard genome sequencing and annotation.</title>
        <authorList>
            <consortium name="The Broad Institute Genomics Platform"/>
            <consortium name="The Broad Institute Genome Sequencing Center for Infectious Disease"/>
            <person name="Wu L."/>
            <person name="Ma J."/>
        </authorList>
    </citation>
    <scope>NUCLEOTIDE SEQUENCE [LARGE SCALE GENOMIC DNA]</scope>
    <source>
        <strain evidence="6">CGMCC 4.7330</strain>
    </source>
</reference>
<keyword evidence="4" id="KW-0812">Transmembrane</keyword>
<evidence type="ECO:0000313" key="5">
    <source>
        <dbReference type="EMBL" id="MFC3963735.1"/>
    </source>
</evidence>
<feature type="transmembrane region" description="Helical" evidence="4">
    <location>
        <begin position="49"/>
        <end position="70"/>
    </location>
</feature>
<evidence type="ECO:0000256" key="4">
    <source>
        <dbReference type="SAM" id="Phobius"/>
    </source>
</evidence>
<evidence type="ECO:0008006" key="7">
    <source>
        <dbReference type="Google" id="ProtNLM"/>
    </source>
</evidence>
<dbReference type="RefSeq" id="WP_378613479.1">
    <property type="nucleotide sequence ID" value="NZ_JBHSAX010000014.1"/>
</dbReference>
<evidence type="ECO:0000256" key="2">
    <source>
        <dbReference type="ARBA" id="ARBA00023136"/>
    </source>
</evidence>
<dbReference type="PANTHER" id="PTHR37042:SF4">
    <property type="entry name" value="OUTER MEMBRANE PROTEIN RV1973"/>
    <property type="match status" value="1"/>
</dbReference>
<accession>A0ABV8DUA5</accession>
<organism evidence="5 6">
    <name type="scientific">Nocardia jiangsuensis</name>
    <dbReference type="NCBI Taxonomy" id="1691563"/>
    <lineage>
        <taxon>Bacteria</taxon>
        <taxon>Bacillati</taxon>
        <taxon>Actinomycetota</taxon>
        <taxon>Actinomycetes</taxon>
        <taxon>Mycobacteriales</taxon>
        <taxon>Nocardiaceae</taxon>
        <taxon>Nocardia</taxon>
    </lineage>
</organism>
<evidence type="ECO:0000256" key="3">
    <source>
        <dbReference type="SAM" id="MobiDB-lite"/>
    </source>
</evidence>
<keyword evidence="6" id="KW-1185">Reference proteome</keyword>
<evidence type="ECO:0000256" key="1">
    <source>
        <dbReference type="ARBA" id="ARBA00004370"/>
    </source>
</evidence>
<keyword evidence="4" id="KW-1133">Transmembrane helix</keyword>
<comment type="caution">
    <text evidence="5">The sequence shown here is derived from an EMBL/GenBank/DDBJ whole genome shotgun (WGS) entry which is preliminary data.</text>
</comment>
<evidence type="ECO:0000313" key="6">
    <source>
        <dbReference type="Proteomes" id="UP001595696"/>
    </source>
</evidence>
<protein>
    <recommendedName>
        <fullName evidence="7">Mce-associated membrane protein</fullName>
    </recommendedName>
</protein>
<feature type="region of interest" description="Disordered" evidence="3">
    <location>
        <begin position="207"/>
        <end position="234"/>
    </location>
</feature>
<sequence>MSTDDADSDKTTDEAGTGKGDGGVALGKSGTADAAAAGSGERGSSRLPLIAAFTAGILAVAAVTAVVVFWRQADQRGAELDAVTGAKSAACEFGRAVSEYDYAKDLDTYFQTVKDGATGDFLKEFSDAQQALTDAMTQAQVKSWTDDVQCGWQSGDDSSAQVLVTLTQYRTNFTQPTPDRQYVVVIADLEKSGDRWLVGKLDSPMLRGAGSGLPGAPAPGGAAPAPAPAPTPGG</sequence>
<dbReference type="PANTHER" id="PTHR37042">
    <property type="entry name" value="OUTER MEMBRANE PROTEIN RV1973"/>
    <property type="match status" value="1"/>
</dbReference>
<gene>
    <name evidence="5" type="ORF">ACFO0B_17210</name>
</gene>
<keyword evidence="2 4" id="KW-0472">Membrane</keyword>
<proteinExistence type="predicted"/>
<dbReference type="EMBL" id="JBHSAX010000014">
    <property type="protein sequence ID" value="MFC3963735.1"/>
    <property type="molecule type" value="Genomic_DNA"/>
</dbReference>
<feature type="region of interest" description="Disordered" evidence="3">
    <location>
        <begin position="1"/>
        <end position="26"/>
    </location>
</feature>
<dbReference type="Proteomes" id="UP001595696">
    <property type="component" value="Unassembled WGS sequence"/>
</dbReference>
<name>A0ABV8DUA5_9NOCA</name>